<evidence type="ECO:0000256" key="3">
    <source>
        <dbReference type="ARBA" id="ARBA00023239"/>
    </source>
</evidence>
<dbReference type="GO" id="GO:0005737">
    <property type="term" value="C:cytoplasm"/>
    <property type="evidence" value="ECO:0007669"/>
    <property type="project" value="TreeGrafter"/>
</dbReference>
<dbReference type="KEGG" id="maw:19248459"/>
<dbReference type="HOGENOM" id="CLU_059964_3_0_1"/>
<dbReference type="OrthoDB" id="1621678at2759"/>
<evidence type="ECO:0000256" key="2">
    <source>
        <dbReference type="ARBA" id="ARBA00022723"/>
    </source>
</evidence>
<dbReference type="Pfam" id="PF03328">
    <property type="entry name" value="HpcH_HpaI"/>
    <property type="match status" value="1"/>
</dbReference>
<dbReference type="Gene3D" id="3.20.20.60">
    <property type="entry name" value="Phosphoenolpyruvate-binding domains"/>
    <property type="match status" value="1"/>
</dbReference>
<dbReference type="AlphaFoldDB" id="E9E2Q0"/>
<name>E9E2Q0_METAQ</name>
<protein>
    <recommendedName>
        <fullName evidence="4">HpcH/HpaI aldolase/citrate lyase domain-containing protein</fullName>
    </recommendedName>
</protein>
<dbReference type="InterPro" id="IPR005000">
    <property type="entry name" value="Aldolase/citrate-lyase_domain"/>
</dbReference>
<keyword evidence="2" id="KW-0479">Metal-binding</keyword>
<dbReference type="GeneID" id="19248459"/>
<proteinExistence type="inferred from homology"/>
<evidence type="ECO:0000256" key="1">
    <source>
        <dbReference type="ARBA" id="ARBA00005568"/>
    </source>
</evidence>
<dbReference type="SUPFAM" id="SSF51621">
    <property type="entry name" value="Phosphoenolpyruvate/pyruvate domain"/>
    <property type="match status" value="1"/>
</dbReference>
<keyword evidence="6" id="KW-1185">Reference proteome</keyword>
<dbReference type="EMBL" id="GL698496">
    <property type="protein sequence ID" value="EFY89716.1"/>
    <property type="molecule type" value="Genomic_DNA"/>
</dbReference>
<comment type="similarity">
    <text evidence="1">Belongs to the HpcH/HpaI aldolase family.</text>
</comment>
<dbReference type="InterPro" id="IPR050251">
    <property type="entry name" value="HpcH-HpaI_aldolase"/>
</dbReference>
<feature type="domain" description="HpcH/HpaI aldolase/citrate lyase" evidence="4">
    <location>
        <begin position="19"/>
        <end position="242"/>
    </location>
</feature>
<dbReference type="STRING" id="655827.E9E2Q0"/>
<dbReference type="PANTHER" id="PTHR30502">
    <property type="entry name" value="2-KETO-3-DEOXY-L-RHAMNONATE ALDOLASE"/>
    <property type="match status" value="1"/>
</dbReference>
<accession>E9E2Q0</accession>
<organism evidence="6">
    <name type="scientific">Metarhizium acridum (strain CQMa 102)</name>
    <dbReference type="NCBI Taxonomy" id="655827"/>
    <lineage>
        <taxon>Eukaryota</taxon>
        <taxon>Fungi</taxon>
        <taxon>Dikarya</taxon>
        <taxon>Ascomycota</taxon>
        <taxon>Pezizomycotina</taxon>
        <taxon>Sordariomycetes</taxon>
        <taxon>Hypocreomycetidae</taxon>
        <taxon>Hypocreales</taxon>
        <taxon>Clavicipitaceae</taxon>
        <taxon>Metarhizium</taxon>
    </lineage>
</organism>
<dbReference type="GO" id="GO:0016832">
    <property type="term" value="F:aldehyde-lyase activity"/>
    <property type="evidence" value="ECO:0007669"/>
    <property type="project" value="TreeGrafter"/>
</dbReference>
<dbReference type="eggNOG" id="ENOG502QR7H">
    <property type="taxonomic scope" value="Eukaryota"/>
</dbReference>
<reference evidence="5 6" key="1">
    <citation type="journal article" date="2011" name="PLoS Genet.">
        <title>Genome sequencing and comparative transcriptomics of the model entomopathogenic fungi Metarhizium anisopliae and M. acridum.</title>
        <authorList>
            <person name="Gao Q."/>
            <person name="Jin K."/>
            <person name="Ying S.H."/>
            <person name="Zhang Y."/>
            <person name="Xiao G."/>
            <person name="Shang Y."/>
            <person name="Duan Z."/>
            <person name="Hu X."/>
            <person name="Xie X.Q."/>
            <person name="Zhou G."/>
            <person name="Peng G."/>
            <person name="Luo Z."/>
            <person name="Huang W."/>
            <person name="Wang B."/>
            <person name="Fang W."/>
            <person name="Wang S."/>
            <person name="Zhong Y."/>
            <person name="Ma L.J."/>
            <person name="St Leger R.J."/>
            <person name="Zhao G.P."/>
            <person name="Pei Y."/>
            <person name="Feng M.G."/>
            <person name="Xia Y."/>
            <person name="Wang C."/>
        </authorList>
    </citation>
    <scope>NUCLEOTIDE SEQUENCE [LARGE SCALE GENOMIC DNA]</scope>
    <source>
        <strain evidence="5 6">CQMa 102</strain>
    </source>
</reference>
<evidence type="ECO:0000259" key="4">
    <source>
        <dbReference type="Pfam" id="PF03328"/>
    </source>
</evidence>
<dbReference type="PANTHER" id="PTHR30502:SF0">
    <property type="entry name" value="PHOSPHOENOLPYRUVATE CARBOXYLASE FAMILY PROTEIN"/>
    <property type="match status" value="1"/>
</dbReference>
<sequence length="268" mass="28945">MEARNRLKTAFAQGKQSMGMWQMIPGANISRLLARSGVDWVMVDCEHGNIDDGAMHDAVPAIAALGVTPLVRLPDVQSWMVKRALDAGAHGILVPLLRSADQAREVVQAAKFPPWGKRGFGSPIAPERFNPVPSLTEYLQQANDALLTMVQIETQEALNEVEEIAAVKGIDVLFIGPFDLGNNIGHPILDGVMAPELNEAIARIHAACRKAGKKCGMYATSGEQAKLYADQGFDMISVSADYTALDYVLKQQFNASQGAPIAEKKGSY</sequence>
<dbReference type="InterPro" id="IPR015813">
    <property type="entry name" value="Pyrv/PenolPyrv_kinase-like_dom"/>
</dbReference>
<dbReference type="InterPro" id="IPR040442">
    <property type="entry name" value="Pyrv_kinase-like_dom_sf"/>
</dbReference>
<keyword evidence="3" id="KW-0456">Lyase</keyword>
<dbReference type="InParanoid" id="E9E2Q0"/>
<dbReference type="OMA" id="WNRVDDY"/>
<evidence type="ECO:0000313" key="5">
    <source>
        <dbReference type="EMBL" id="EFY89716.1"/>
    </source>
</evidence>
<gene>
    <name evidence="5" type="ORF">MAC_04148</name>
</gene>
<evidence type="ECO:0000313" key="6">
    <source>
        <dbReference type="Proteomes" id="UP000002499"/>
    </source>
</evidence>
<dbReference type="GO" id="GO:0046872">
    <property type="term" value="F:metal ion binding"/>
    <property type="evidence" value="ECO:0007669"/>
    <property type="project" value="UniProtKB-KW"/>
</dbReference>
<dbReference type="Proteomes" id="UP000002499">
    <property type="component" value="Unassembled WGS sequence"/>
</dbReference>